<dbReference type="Proteomes" id="UP001151760">
    <property type="component" value="Unassembled WGS sequence"/>
</dbReference>
<accession>A0ABQ4YWL4</accession>
<proteinExistence type="predicted"/>
<organism evidence="2 3">
    <name type="scientific">Tanacetum coccineum</name>
    <dbReference type="NCBI Taxonomy" id="301880"/>
    <lineage>
        <taxon>Eukaryota</taxon>
        <taxon>Viridiplantae</taxon>
        <taxon>Streptophyta</taxon>
        <taxon>Embryophyta</taxon>
        <taxon>Tracheophyta</taxon>
        <taxon>Spermatophyta</taxon>
        <taxon>Magnoliopsida</taxon>
        <taxon>eudicotyledons</taxon>
        <taxon>Gunneridae</taxon>
        <taxon>Pentapetalae</taxon>
        <taxon>asterids</taxon>
        <taxon>campanulids</taxon>
        <taxon>Asterales</taxon>
        <taxon>Asteraceae</taxon>
        <taxon>Asteroideae</taxon>
        <taxon>Anthemideae</taxon>
        <taxon>Anthemidinae</taxon>
        <taxon>Tanacetum</taxon>
    </lineage>
</organism>
<dbReference type="EMBL" id="BQNB010010737">
    <property type="protein sequence ID" value="GJS81292.1"/>
    <property type="molecule type" value="Genomic_DNA"/>
</dbReference>
<reference evidence="2" key="2">
    <citation type="submission" date="2022-01" db="EMBL/GenBank/DDBJ databases">
        <authorList>
            <person name="Yamashiro T."/>
            <person name="Shiraishi A."/>
            <person name="Satake H."/>
            <person name="Nakayama K."/>
        </authorList>
    </citation>
    <scope>NUCLEOTIDE SEQUENCE</scope>
</reference>
<gene>
    <name evidence="2" type="ORF">Tco_0747833</name>
</gene>
<comment type="caution">
    <text evidence="2">The sequence shown here is derived from an EMBL/GenBank/DDBJ whole genome shotgun (WGS) entry which is preliminary data.</text>
</comment>
<reference evidence="2" key="1">
    <citation type="journal article" date="2022" name="Int. J. Mol. Sci.">
        <title>Draft Genome of Tanacetum Coccineum: Genomic Comparison of Closely Related Tanacetum-Family Plants.</title>
        <authorList>
            <person name="Yamashiro T."/>
            <person name="Shiraishi A."/>
            <person name="Nakayama K."/>
            <person name="Satake H."/>
        </authorList>
    </citation>
    <scope>NUCLEOTIDE SEQUENCE</scope>
</reference>
<feature type="region of interest" description="Disordered" evidence="1">
    <location>
        <begin position="39"/>
        <end position="72"/>
    </location>
</feature>
<evidence type="ECO:0000313" key="3">
    <source>
        <dbReference type="Proteomes" id="UP001151760"/>
    </source>
</evidence>
<feature type="compositionally biased region" description="Low complexity" evidence="1">
    <location>
        <begin position="58"/>
        <end position="72"/>
    </location>
</feature>
<evidence type="ECO:0000313" key="2">
    <source>
        <dbReference type="EMBL" id="GJS81292.1"/>
    </source>
</evidence>
<keyword evidence="3" id="KW-1185">Reference proteome</keyword>
<name>A0ABQ4YWL4_9ASTR</name>
<protein>
    <submittedName>
        <fullName evidence="2">Uncharacterized protein</fullName>
    </submittedName>
</protein>
<evidence type="ECO:0000256" key="1">
    <source>
        <dbReference type="SAM" id="MobiDB-lite"/>
    </source>
</evidence>
<feature type="compositionally biased region" description="Basic and acidic residues" evidence="1">
    <location>
        <begin position="39"/>
        <end position="57"/>
    </location>
</feature>
<sequence length="246" mass="28361">MKINTPIKLELLGNKSLGLNDQMIVGDVRTDFRQKRMSAKDYELKKREKGKEIEESRNTPSPTTTRSLRTHSTLISLDTEKLQELTETDTIPSSSTPSSSSSKLFATNRLLSLFKSKPRCFKRYKSFFDELQGKYGYLFGHLTTRFMPRRKFNELARHLQDIMMESLPKMVDECIKKILQTQVPLHVAQGIILEREKSQAEVAKMIDDAIHQERENFRSEISSQVNDVITNHIPSQVDSSVALYYI</sequence>